<organism evidence="1">
    <name type="scientific">Anoplophora glabripennis</name>
    <name type="common">Asian longhorn beetle</name>
    <name type="synonym">Anoplophora nobilis</name>
    <dbReference type="NCBI Taxonomy" id="217634"/>
    <lineage>
        <taxon>Eukaryota</taxon>
        <taxon>Metazoa</taxon>
        <taxon>Ecdysozoa</taxon>
        <taxon>Arthropoda</taxon>
        <taxon>Hexapoda</taxon>
        <taxon>Insecta</taxon>
        <taxon>Pterygota</taxon>
        <taxon>Neoptera</taxon>
        <taxon>Endopterygota</taxon>
        <taxon>Coleoptera</taxon>
        <taxon>Polyphaga</taxon>
        <taxon>Cucujiformia</taxon>
        <taxon>Chrysomeloidea</taxon>
        <taxon>Cerambycidae</taxon>
        <taxon>Lamiinae</taxon>
        <taxon>Lamiini</taxon>
        <taxon>Anoplophora</taxon>
    </lineage>
</organism>
<dbReference type="PANTHER" id="PTHR47510">
    <property type="entry name" value="REVERSE TRANSCRIPTASE DOMAIN-CONTAINING PROTEIN"/>
    <property type="match status" value="1"/>
</dbReference>
<reference evidence="1" key="1">
    <citation type="submission" date="2013-07" db="EMBL/GenBank/DDBJ databases">
        <title>Midgut Transcriptome Profiling of Anoplphora glabripennis, a Lignocellulose Degrading, Wood-Boring Cerambycid.</title>
        <authorList>
            <person name="Scully E.D."/>
            <person name="Hoover K."/>
            <person name="Carlson J.E."/>
            <person name="Tien M."/>
            <person name="Geib S.M."/>
        </authorList>
    </citation>
    <scope>NUCLEOTIDE SEQUENCE</scope>
</reference>
<sequence length="227" mass="26682">NGEHTSKVSSILQFCNFLSLRQQNTIPNFNGRLLDLVLTSNNCTITQCDSPIVTIDQYHPPLEIDLLVYISIGKTEYAESPSYNFRRVDLVSLYQNLALIDWSDLYATVDINKACDCFYRLIYKVFDDCVPKTKPYVSKYPPWFNFNIKKLIREKTICWRKFKKHGCMESKNKFEELRSRIKIDIRTSYSNFIRNIESNISSNPNEFWSYMNDERRDSCIPSGMNLD</sequence>
<dbReference type="PANTHER" id="PTHR47510:SF3">
    <property type="entry name" value="ENDO_EXONUCLEASE_PHOSPHATASE DOMAIN-CONTAINING PROTEIN"/>
    <property type="match status" value="1"/>
</dbReference>
<feature type="non-terminal residue" evidence="1">
    <location>
        <position position="227"/>
    </location>
</feature>
<protein>
    <submittedName>
        <fullName evidence="1">Uncharacterized protein</fullName>
    </submittedName>
</protein>
<proteinExistence type="predicted"/>
<name>V5GUE5_ANOGL</name>
<dbReference type="AlphaFoldDB" id="V5GUE5"/>
<accession>V5GUE5</accession>
<feature type="non-terminal residue" evidence="1">
    <location>
        <position position="1"/>
    </location>
</feature>
<evidence type="ECO:0000313" key="1">
    <source>
        <dbReference type="EMBL" id="JAB63868.1"/>
    </source>
</evidence>
<dbReference type="EMBL" id="GALX01004598">
    <property type="protein sequence ID" value="JAB63868.1"/>
    <property type="molecule type" value="Transcribed_RNA"/>
</dbReference>